<evidence type="ECO:0000256" key="8">
    <source>
        <dbReference type="ARBA" id="ARBA00023295"/>
    </source>
</evidence>
<keyword evidence="8" id="KW-0326">Glycosidase</keyword>
<dbReference type="SUPFAM" id="SSF74650">
    <property type="entry name" value="Galactose mutarotase-like"/>
    <property type="match status" value="1"/>
</dbReference>
<dbReference type="InterPro" id="IPR008979">
    <property type="entry name" value="Galactose-bd-like_sf"/>
</dbReference>
<dbReference type="Gene3D" id="2.60.120.260">
    <property type="entry name" value="Galactose-binding domain-like"/>
    <property type="match status" value="1"/>
</dbReference>
<comment type="subunit">
    <text evidence="4">Monomer.</text>
</comment>
<evidence type="ECO:0000256" key="5">
    <source>
        <dbReference type="ARBA" id="ARBA00012756"/>
    </source>
</evidence>
<dbReference type="GO" id="GO:0004565">
    <property type="term" value="F:beta-galactosidase activity"/>
    <property type="evidence" value="ECO:0007669"/>
    <property type="project" value="UniProtKB-EC"/>
</dbReference>
<dbReference type="Pfam" id="PF02837">
    <property type="entry name" value="Glyco_hydro_2_N"/>
    <property type="match status" value="1"/>
</dbReference>
<dbReference type="InterPro" id="IPR013783">
    <property type="entry name" value="Ig-like_fold"/>
</dbReference>
<dbReference type="Proteomes" id="UP000317289">
    <property type="component" value="Unassembled WGS sequence"/>
</dbReference>
<dbReference type="InterPro" id="IPR006102">
    <property type="entry name" value="Ig-like_GH2"/>
</dbReference>
<evidence type="ECO:0000256" key="10">
    <source>
        <dbReference type="SAM" id="SignalP"/>
    </source>
</evidence>
<dbReference type="EC" id="3.2.1.23" evidence="5"/>
<feature type="domain" description="Glycosyl hydrolases family 2 sugar binding" evidence="13">
    <location>
        <begin position="58"/>
        <end position="193"/>
    </location>
</feature>
<dbReference type="SUPFAM" id="SSF49303">
    <property type="entry name" value="beta-Galactosidase/glucuronidase domain"/>
    <property type="match status" value="1"/>
</dbReference>
<dbReference type="InterPro" id="IPR006101">
    <property type="entry name" value="Glyco_hydro_2"/>
</dbReference>
<dbReference type="Pfam" id="PF02929">
    <property type="entry name" value="Bgal_small_N"/>
    <property type="match status" value="1"/>
</dbReference>
<dbReference type="GO" id="GO:0005990">
    <property type="term" value="P:lactose catabolic process"/>
    <property type="evidence" value="ECO:0007669"/>
    <property type="project" value="TreeGrafter"/>
</dbReference>
<keyword evidence="7" id="KW-0106">Calcium</keyword>
<feature type="signal peptide" evidence="10">
    <location>
        <begin position="1"/>
        <end position="25"/>
    </location>
</feature>
<evidence type="ECO:0000259" key="14">
    <source>
        <dbReference type="Pfam" id="PF02929"/>
    </source>
</evidence>
<comment type="cofactor">
    <cofactor evidence="2">
        <name>Ca(2+)</name>
        <dbReference type="ChEBI" id="CHEBI:29108"/>
    </cofactor>
</comment>
<keyword evidence="10" id="KW-0732">Signal</keyword>
<evidence type="ECO:0000256" key="4">
    <source>
        <dbReference type="ARBA" id="ARBA00011245"/>
    </source>
</evidence>
<dbReference type="InterPro" id="IPR004199">
    <property type="entry name" value="B-gal_small/dom_5"/>
</dbReference>
<comment type="similarity">
    <text evidence="3">Belongs to the glycosyl hydrolase 2 family.</text>
</comment>
<dbReference type="InterPro" id="IPR006103">
    <property type="entry name" value="Glyco_hydro_2_cat"/>
</dbReference>
<proteinExistence type="inferred from homology"/>
<evidence type="ECO:0000256" key="2">
    <source>
        <dbReference type="ARBA" id="ARBA00001913"/>
    </source>
</evidence>
<accession>A0A521F1V9</accession>
<dbReference type="Gene3D" id="3.20.20.80">
    <property type="entry name" value="Glycosidases"/>
    <property type="match status" value="1"/>
</dbReference>
<feature type="domain" description="Beta galactosidase small chain/" evidence="14">
    <location>
        <begin position="736"/>
        <end position="858"/>
    </location>
</feature>
<evidence type="ECO:0000259" key="13">
    <source>
        <dbReference type="Pfam" id="PF02837"/>
    </source>
</evidence>
<dbReference type="InterPro" id="IPR006104">
    <property type="entry name" value="Glyco_hydro_2_N"/>
</dbReference>
<protein>
    <recommendedName>
        <fullName evidence="5">beta-galactosidase</fullName>
        <ecNumber evidence="5">3.2.1.23</ecNumber>
    </recommendedName>
    <alternativeName>
        <fullName evidence="9">Lactase</fullName>
    </alternativeName>
</protein>
<evidence type="ECO:0000259" key="11">
    <source>
        <dbReference type="Pfam" id="PF00703"/>
    </source>
</evidence>
<feature type="domain" description="Glycoside hydrolase family 2 immunoglobulin-like beta-sandwich" evidence="11">
    <location>
        <begin position="197"/>
        <end position="296"/>
    </location>
</feature>
<dbReference type="Proteomes" id="UP000468990">
    <property type="component" value="Unassembled WGS sequence"/>
</dbReference>
<dbReference type="InterPro" id="IPR011013">
    <property type="entry name" value="Gal_mutarotase_sf_dom"/>
</dbReference>
<dbReference type="InterPro" id="IPR014718">
    <property type="entry name" value="GH-type_carb-bd"/>
</dbReference>
<evidence type="ECO:0000256" key="7">
    <source>
        <dbReference type="ARBA" id="ARBA00022837"/>
    </source>
</evidence>
<reference evidence="15 18" key="2">
    <citation type="submission" date="2019-11" db="EMBL/GenBank/DDBJ databases">
        <title>Flavobacterium resistens genome.</title>
        <authorList>
            <person name="Wilson V.M."/>
            <person name="Newman J.D."/>
        </authorList>
    </citation>
    <scope>NUCLEOTIDE SEQUENCE [LARGE SCALE GENOMIC DNA]</scope>
    <source>
        <strain evidence="15 18">DSM 19382</strain>
    </source>
</reference>
<keyword evidence="18" id="KW-1185">Reference proteome</keyword>
<evidence type="ECO:0000313" key="16">
    <source>
        <dbReference type="EMBL" id="SMO90178.1"/>
    </source>
</evidence>
<dbReference type="PRINTS" id="PR00132">
    <property type="entry name" value="GLHYDRLASE2"/>
</dbReference>
<evidence type="ECO:0000313" key="18">
    <source>
        <dbReference type="Proteomes" id="UP000468990"/>
    </source>
</evidence>
<feature type="domain" description="Glycoside hydrolase family 2 catalytic" evidence="12">
    <location>
        <begin position="303"/>
        <end position="433"/>
    </location>
</feature>
<organism evidence="16 17">
    <name type="scientific">Flavobacterium resistens</name>
    <dbReference type="NCBI Taxonomy" id="443612"/>
    <lineage>
        <taxon>Bacteria</taxon>
        <taxon>Pseudomonadati</taxon>
        <taxon>Bacteroidota</taxon>
        <taxon>Flavobacteriia</taxon>
        <taxon>Flavobacteriales</taxon>
        <taxon>Flavobacteriaceae</taxon>
        <taxon>Flavobacterium</taxon>
    </lineage>
</organism>
<sequence length="954" mass="107899">MLLKNTIQNLSILAFSLFLTQNSNAQQTDKVYLSGKDFEHPVQWDFYCTDGNNSKTWSKINVPSQWELEGFGEYTYGRWYKELNQKEPSKEEGLYKYEFEVPADYKGKDVLIAFGGAMTDTEVKVNGKLAGAIHQGGFYEFKYDISSLLKYGSKNTLEVHVWKQSANKSVNAAERRADWWLFGGIYRPVWLEVSPKTHIENIAVNPKMDGSITVDVNLKNVSKNATLEATLKGLNGESFQTFTFPLKAKSTKETIAAQWKNIKPWNPENPNLYELQLVLKQNGTAVHQYDKRIGFRTLEFKKQDGIYLNGTKIIMKGINRHSFWPEGGRSTSKRISELDGKLIKDMNMNAVRGHYPPDTHFLEVCDSLGLFVLNELAGWQNSYDTETGKKLATEMITRDVNHASVIIWDNGNEGGWNYDTDKVFADLDPQKRIVIHPWADFNGWDTHHYPTYLTGMHRFNAGENVFFPTEFMHGTYDNGHGAALEDFWNRYKESPLFAGGFMWAMLDEAVFRSDWKGDAKFDSKGSLAADGILGPHREREGSYYTVKEVWAPIQFQPKQVTEGFDGSFLIKNDYLFSNLNTCKMEFKVLQSDKNVLYTTGTAKEISGGKIKIPSIDPGETRKIQFAVPSNFAEGDVLSISAYDQFGKEIYTWTWPIHKALFYANKFLAVQNTKAKTSVIKTASDVTLKGGDVTVVLNSENGEITSVKNATSTIPLTNGPRPIGMKAKLKDIQVSQEGDKAVCTVSYVGGISSIKWTMEPDGRFKMEMVVLKNEKAPSGFDGFDGAFFEDKINSFGITFSFPEKEVTGIKWFGRGPYHVWKNRIKGTTYGIWEKDYNNTITGESFENLVYPEFKGYHANLLGANLKAGASSFKVFSESDNLFLRLFTPDLPKNGFPGSNPQPAFPEGDISFMYEIPAMRDFKPLEQQGPQSQPTNIRIKSGDDGIKMNLWFDFRN</sequence>
<dbReference type="SUPFAM" id="SSF49785">
    <property type="entry name" value="Galactose-binding domain-like"/>
    <property type="match status" value="1"/>
</dbReference>
<evidence type="ECO:0000256" key="1">
    <source>
        <dbReference type="ARBA" id="ARBA00001412"/>
    </source>
</evidence>
<evidence type="ECO:0000313" key="17">
    <source>
        <dbReference type="Proteomes" id="UP000317289"/>
    </source>
</evidence>
<dbReference type="InterPro" id="IPR050347">
    <property type="entry name" value="Bact_Beta-galactosidase"/>
</dbReference>
<name>A0A521F1V9_9FLAO</name>
<dbReference type="Pfam" id="PF02836">
    <property type="entry name" value="Glyco_hydro_2_C"/>
    <property type="match status" value="1"/>
</dbReference>
<reference evidence="16 17" key="1">
    <citation type="submission" date="2017-05" db="EMBL/GenBank/DDBJ databases">
        <authorList>
            <person name="Varghese N."/>
            <person name="Submissions S."/>
        </authorList>
    </citation>
    <scope>NUCLEOTIDE SEQUENCE [LARGE SCALE GENOMIC DNA]</scope>
    <source>
        <strain evidence="16 17">DSM 19382</strain>
    </source>
</reference>
<dbReference type="EMBL" id="WKKG01000008">
    <property type="protein sequence ID" value="MRX69449.1"/>
    <property type="molecule type" value="Genomic_DNA"/>
</dbReference>
<dbReference type="GO" id="GO:0030246">
    <property type="term" value="F:carbohydrate binding"/>
    <property type="evidence" value="ECO:0007669"/>
    <property type="project" value="InterPro"/>
</dbReference>
<dbReference type="InterPro" id="IPR036156">
    <property type="entry name" value="Beta-gal/glucu_dom_sf"/>
</dbReference>
<dbReference type="EMBL" id="FXTA01000006">
    <property type="protein sequence ID" value="SMO90178.1"/>
    <property type="molecule type" value="Genomic_DNA"/>
</dbReference>
<gene>
    <name evidence="15" type="ORF">GJU42_15860</name>
    <name evidence="16" type="ORF">SAMN06265349_106148</name>
</gene>
<dbReference type="AlphaFoldDB" id="A0A521F1V9"/>
<feature type="chain" id="PRO_5043205980" description="beta-galactosidase" evidence="10">
    <location>
        <begin position="26"/>
        <end position="954"/>
    </location>
</feature>
<dbReference type="Pfam" id="PF00703">
    <property type="entry name" value="Glyco_hydro_2"/>
    <property type="match status" value="1"/>
</dbReference>
<dbReference type="PANTHER" id="PTHR46323:SF2">
    <property type="entry name" value="BETA-GALACTOSIDASE"/>
    <property type="match status" value="1"/>
</dbReference>
<evidence type="ECO:0000313" key="15">
    <source>
        <dbReference type="EMBL" id="MRX69449.1"/>
    </source>
</evidence>
<dbReference type="PANTHER" id="PTHR46323">
    <property type="entry name" value="BETA-GALACTOSIDASE"/>
    <property type="match status" value="1"/>
</dbReference>
<dbReference type="GO" id="GO:0009341">
    <property type="term" value="C:beta-galactosidase complex"/>
    <property type="evidence" value="ECO:0007669"/>
    <property type="project" value="InterPro"/>
</dbReference>
<dbReference type="OrthoDB" id="9801077at2"/>
<dbReference type="Gene3D" id="2.70.98.10">
    <property type="match status" value="1"/>
</dbReference>
<evidence type="ECO:0000256" key="9">
    <source>
        <dbReference type="ARBA" id="ARBA00032230"/>
    </source>
</evidence>
<dbReference type="RefSeq" id="WP_142452220.1">
    <property type="nucleotide sequence ID" value="NZ_FXTA01000006.1"/>
</dbReference>
<dbReference type="SUPFAM" id="SSF51445">
    <property type="entry name" value="(Trans)glycosidases"/>
    <property type="match status" value="1"/>
</dbReference>
<evidence type="ECO:0000259" key="12">
    <source>
        <dbReference type="Pfam" id="PF02836"/>
    </source>
</evidence>
<evidence type="ECO:0000256" key="3">
    <source>
        <dbReference type="ARBA" id="ARBA00007401"/>
    </source>
</evidence>
<dbReference type="Gene3D" id="2.60.40.10">
    <property type="entry name" value="Immunoglobulins"/>
    <property type="match status" value="1"/>
</dbReference>
<comment type="catalytic activity">
    <reaction evidence="1">
        <text>Hydrolysis of terminal non-reducing beta-D-galactose residues in beta-D-galactosides.</text>
        <dbReference type="EC" id="3.2.1.23"/>
    </reaction>
</comment>
<dbReference type="InterPro" id="IPR017853">
    <property type="entry name" value="GH"/>
</dbReference>
<evidence type="ECO:0000256" key="6">
    <source>
        <dbReference type="ARBA" id="ARBA00022801"/>
    </source>
</evidence>
<keyword evidence="6" id="KW-0378">Hydrolase</keyword>